<dbReference type="HOGENOM" id="CLU_2740257_0_0_1"/>
<feature type="region of interest" description="Disordered" evidence="1">
    <location>
        <begin position="1"/>
        <end position="38"/>
    </location>
</feature>
<evidence type="ECO:0000313" key="2">
    <source>
        <dbReference type="EMBL" id="EPQ53111.1"/>
    </source>
</evidence>
<feature type="compositionally biased region" description="Basic and acidic residues" evidence="1">
    <location>
        <begin position="27"/>
        <end position="38"/>
    </location>
</feature>
<dbReference type="EMBL" id="KB469306">
    <property type="protein sequence ID" value="EPQ53111.1"/>
    <property type="molecule type" value="Genomic_DNA"/>
</dbReference>
<dbReference type="AlphaFoldDB" id="S7PZL9"/>
<evidence type="ECO:0000313" key="3">
    <source>
        <dbReference type="Proteomes" id="UP000030669"/>
    </source>
</evidence>
<organism evidence="2 3">
    <name type="scientific">Gloeophyllum trabeum (strain ATCC 11539 / FP-39264 / Madison 617)</name>
    <name type="common">Brown rot fungus</name>
    <dbReference type="NCBI Taxonomy" id="670483"/>
    <lineage>
        <taxon>Eukaryota</taxon>
        <taxon>Fungi</taxon>
        <taxon>Dikarya</taxon>
        <taxon>Basidiomycota</taxon>
        <taxon>Agaricomycotina</taxon>
        <taxon>Agaricomycetes</taxon>
        <taxon>Gloeophyllales</taxon>
        <taxon>Gloeophyllaceae</taxon>
        <taxon>Gloeophyllum</taxon>
    </lineage>
</organism>
<reference evidence="2 3" key="1">
    <citation type="journal article" date="2012" name="Science">
        <title>The Paleozoic origin of enzymatic lignin decomposition reconstructed from 31 fungal genomes.</title>
        <authorList>
            <person name="Floudas D."/>
            <person name="Binder M."/>
            <person name="Riley R."/>
            <person name="Barry K."/>
            <person name="Blanchette R.A."/>
            <person name="Henrissat B."/>
            <person name="Martinez A.T."/>
            <person name="Otillar R."/>
            <person name="Spatafora J.W."/>
            <person name="Yadav J.S."/>
            <person name="Aerts A."/>
            <person name="Benoit I."/>
            <person name="Boyd A."/>
            <person name="Carlson A."/>
            <person name="Copeland A."/>
            <person name="Coutinho P.M."/>
            <person name="de Vries R.P."/>
            <person name="Ferreira P."/>
            <person name="Findley K."/>
            <person name="Foster B."/>
            <person name="Gaskell J."/>
            <person name="Glotzer D."/>
            <person name="Gorecki P."/>
            <person name="Heitman J."/>
            <person name="Hesse C."/>
            <person name="Hori C."/>
            <person name="Igarashi K."/>
            <person name="Jurgens J.A."/>
            <person name="Kallen N."/>
            <person name="Kersten P."/>
            <person name="Kohler A."/>
            <person name="Kuees U."/>
            <person name="Kumar T.K.A."/>
            <person name="Kuo A."/>
            <person name="LaButti K."/>
            <person name="Larrondo L.F."/>
            <person name="Lindquist E."/>
            <person name="Ling A."/>
            <person name="Lombard V."/>
            <person name="Lucas S."/>
            <person name="Lundell T."/>
            <person name="Martin R."/>
            <person name="McLaughlin D.J."/>
            <person name="Morgenstern I."/>
            <person name="Morin E."/>
            <person name="Murat C."/>
            <person name="Nagy L.G."/>
            <person name="Nolan M."/>
            <person name="Ohm R.A."/>
            <person name="Patyshakuliyeva A."/>
            <person name="Rokas A."/>
            <person name="Ruiz-Duenas F.J."/>
            <person name="Sabat G."/>
            <person name="Salamov A."/>
            <person name="Samejima M."/>
            <person name="Schmutz J."/>
            <person name="Slot J.C."/>
            <person name="St John F."/>
            <person name="Stenlid J."/>
            <person name="Sun H."/>
            <person name="Sun S."/>
            <person name="Syed K."/>
            <person name="Tsang A."/>
            <person name="Wiebenga A."/>
            <person name="Young D."/>
            <person name="Pisabarro A."/>
            <person name="Eastwood D.C."/>
            <person name="Martin F."/>
            <person name="Cullen D."/>
            <person name="Grigoriev I.V."/>
            <person name="Hibbett D.S."/>
        </authorList>
    </citation>
    <scope>NUCLEOTIDE SEQUENCE [LARGE SCALE GENOMIC DNA]</scope>
    <source>
        <strain evidence="2 3">ATCC 11539</strain>
    </source>
</reference>
<accession>S7PZL9</accession>
<dbReference type="OrthoDB" id="3240925at2759"/>
<proteinExistence type="predicted"/>
<dbReference type="KEGG" id="gtr:GLOTRDRAFT_111858"/>
<name>S7PZL9_GLOTA</name>
<dbReference type="Proteomes" id="UP000030669">
    <property type="component" value="Unassembled WGS sequence"/>
</dbReference>
<dbReference type="STRING" id="670483.S7PZL9"/>
<evidence type="ECO:0000256" key="1">
    <source>
        <dbReference type="SAM" id="MobiDB-lite"/>
    </source>
</evidence>
<keyword evidence="3" id="KW-1185">Reference proteome</keyword>
<dbReference type="RefSeq" id="XP_007868412.1">
    <property type="nucleotide sequence ID" value="XM_007870221.1"/>
</dbReference>
<protein>
    <submittedName>
        <fullName evidence="2">Uncharacterized protein</fullName>
    </submittedName>
</protein>
<dbReference type="GeneID" id="19299458"/>
<gene>
    <name evidence="2" type="ORF">GLOTRDRAFT_111858</name>
</gene>
<dbReference type="OMA" id="KCAFETP"/>
<sequence>MNGNNETTPTAGRRRKARDDEEEDWPEDRSKFDKGHEETLVPGCGRMVCRSCCLEDSMSNTTTCRDCYSQH</sequence>
<feature type="compositionally biased region" description="Polar residues" evidence="1">
    <location>
        <begin position="1"/>
        <end position="10"/>
    </location>
</feature>